<name>F2AZ00_RHOBT</name>
<accession>F2AZ00</accession>
<dbReference type="Pfam" id="PF00551">
    <property type="entry name" value="Formyl_trans_N"/>
    <property type="match status" value="1"/>
</dbReference>
<comment type="pathway">
    <text evidence="1">Purine metabolism; IMP biosynthesis via de novo pathway; N(2)-formyl-N(1)-(5-phospho-D-ribosyl)glycinamide from N(1)-(5-phospho-D-ribosyl)glycinamide (10-formyl THF route): step 1/1.</text>
</comment>
<proteinExistence type="predicted"/>
<keyword evidence="3 6" id="KW-0808">Transferase</keyword>
<sequence>MRHTDKTIVLLAGEGFSTRVVAAALRREFANVYVVIEEGRPTLKVLRSRIRMFGLLRGTGQILFRLVVPILRLLQAKRIRELEGEFDLTAEPVAAPVTRVSSANSKSARQLFAKLKPDVVVINGTRILREPILNSAPAFINMHLGITPAYRGVHGGYWAMVNHDESHFGTTIHFVDPGVDTGQVIEQSTTSTSPGDSFVTFPLRQLRVGVPMMIHAVDRYLTECNDAIVAKTSIPRVPPTSQQWFHPTLWGYVVNGVCTGVW</sequence>
<dbReference type="GO" id="GO:0004644">
    <property type="term" value="F:phosphoribosylglycinamide formyltransferase activity"/>
    <property type="evidence" value="ECO:0007669"/>
    <property type="project" value="UniProtKB-EC"/>
</dbReference>
<dbReference type="Proteomes" id="UP000006222">
    <property type="component" value="Unassembled WGS sequence"/>
</dbReference>
<evidence type="ECO:0000256" key="2">
    <source>
        <dbReference type="ARBA" id="ARBA00012254"/>
    </source>
</evidence>
<dbReference type="InterPro" id="IPR002376">
    <property type="entry name" value="Formyl_transf_N"/>
</dbReference>
<organism evidence="6 7">
    <name type="scientific">Rhodopirellula baltica WH47</name>
    <dbReference type="NCBI Taxonomy" id="991778"/>
    <lineage>
        <taxon>Bacteria</taxon>
        <taxon>Pseudomonadati</taxon>
        <taxon>Planctomycetota</taxon>
        <taxon>Planctomycetia</taxon>
        <taxon>Pirellulales</taxon>
        <taxon>Pirellulaceae</taxon>
        <taxon>Rhodopirellula</taxon>
    </lineage>
</organism>
<protein>
    <recommendedName>
        <fullName evidence="2">phosphoribosylglycinamide formyltransferase 1</fullName>
        <ecNumber evidence="2">2.1.2.2</ecNumber>
    </recommendedName>
</protein>
<comment type="caution">
    <text evidence="6">The sequence shown here is derived from an EMBL/GenBank/DDBJ whole genome shotgun (WGS) entry which is preliminary data.</text>
</comment>
<dbReference type="CDD" id="cd08653">
    <property type="entry name" value="FMT_core_like_3"/>
    <property type="match status" value="1"/>
</dbReference>
<dbReference type="SUPFAM" id="SSF53328">
    <property type="entry name" value="Formyltransferase"/>
    <property type="match status" value="1"/>
</dbReference>
<evidence type="ECO:0000256" key="1">
    <source>
        <dbReference type="ARBA" id="ARBA00005054"/>
    </source>
</evidence>
<evidence type="ECO:0000256" key="3">
    <source>
        <dbReference type="ARBA" id="ARBA00022679"/>
    </source>
</evidence>
<keyword evidence="4" id="KW-0658">Purine biosynthesis</keyword>
<evidence type="ECO:0000259" key="5">
    <source>
        <dbReference type="Pfam" id="PF00551"/>
    </source>
</evidence>
<dbReference type="PANTHER" id="PTHR43369">
    <property type="entry name" value="PHOSPHORIBOSYLGLYCINAMIDE FORMYLTRANSFERASE"/>
    <property type="match status" value="1"/>
</dbReference>
<evidence type="ECO:0000313" key="6">
    <source>
        <dbReference type="EMBL" id="EGF25109.1"/>
    </source>
</evidence>
<dbReference type="PANTHER" id="PTHR43369:SF2">
    <property type="entry name" value="PHOSPHORIBOSYLGLYCINAMIDE FORMYLTRANSFERASE"/>
    <property type="match status" value="1"/>
</dbReference>
<gene>
    <name evidence="6" type="ORF">RBWH47_02801</name>
</gene>
<evidence type="ECO:0000313" key="7">
    <source>
        <dbReference type="Proteomes" id="UP000006222"/>
    </source>
</evidence>
<dbReference type="InterPro" id="IPR036477">
    <property type="entry name" value="Formyl_transf_N_sf"/>
</dbReference>
<dbReference type="GO" id="GO:0006189">
    <property type="term" value="P:'de novo' IMP biosynthetic process"/>
    <property type="evidence" value="ECO:0007669"/>
    <property type="project" value="TreeGrafter"/>
</dbReference>
<evidence type="ECO:0000256" key="4">
    <source>
        <dbReference type="ARBA" id="ARBA00022755"/>
    </source>
</evidence>
<feature type="domain" description="Formyl transferase N-terminal" evidence="5">
    <location>
        <begin position="100"/>
        <end position="214"/>
    </location>
</feature>
<dbReference type="RefSeq" id="WP_007328860.1">
    <property type="nucleotide sequence ID" value="NZ_AFAR01000251.1"/>
</dbReference>
<reference evidence="6 7" key="1">
    <citation type="journal article" date="2013" name="Mar. Genomics">
        <title>Expression of sulfatases in Rhodopirellula baltica and the diversity of sulfatases in the genus Rhodopirellula.</title>
        <authorList>
            <person name="Wegner C.E."/>
            <person name="Richter-Heitmann T."/>
            <person name="Klindworth A."/>
            <person name="Klockow C."/>
            <person name="Richter M."/>
            <person name="Achstetter T."/>
            <person name="Glockner F.O."/>
            <person name="Harder J."/>
        </authorList>
    </citation>
    <scope>NUCLEOTIDE SEQUENCE [LARGE SCALE GENOMIC DNA]</scope>
    <source>
        <strain evidence="6 7">WH47</strain>
    </source>
</reference>
<dbReference type="Gene3D" id="3.40.50.170">
    <property type="entry name" value="Formyl transferase, N-terminal domain"/>
    <property type="match status" value="1"/>
</dbReference>
<dbReference type="PATRIC" id="fig|991778.3.peg.5247"/>
<dbReference type="EMBL" id="AFAR01000251">
    <property type="protein sequence ID" value="EGF25109.1"/>
    <property type="molecule type" value="Genomic_DNA"/>
</dbReference>
<dbReference type="EC" id="2.1.2.2" evidence="2"/>
<dbReference type="GO" id="GO:0005737">
    <property type="term" value="C:cytoplasm"/>
    <property type="evidence" value="ECO:0007669"/>
    <property type="project" value="TreeGrafter"/>
</dbReference>
<dbReference type="AlphaFoldDB" id="F2AZ00"/>